<reference evidence="6" key="1">
    <citation type="submission" date="2016-10" db="EMBL/GenBank/DDBJ databases">
        <authorList>
            <person name="Varghese N."/>
            <person name="Submissions S."/>
        </authorList>
    </citation>
    <scope>NUCLEOTIDE SEQUENCE [LARGE SCALE GENOMIC DNA]</scope>
    <source>
        <strain evidence="6">CGMCC 1.10784</strain>
    </source>
</reference>
<dbReference type="SUPFAM" id="SSF46689">
    <property type="entry name" value="Homeodomain-like"/>
    <property type="match status" value="2"/>
</dbReference>
<dbReference type="AlphaFoldDB" id="A0A1I2E158"/>
<dbReference type="PRINTS" id="PR00032">
    <property type="entry name" value="HTHARAC"/>
</dbReference>
<gene>
    <name evidence="5" type="ORF">SAMN05216378_4385</name>
</gene>
<dbReference type="GO" id="GO:0003700">
    <property type="term" value="F:DNA-binding transcription factor activity"/>
    <property type="evidence" value="ECO:0007669"/>
    <property type="project" value="InterPro"/>
</dbReference>
<keyword evidence="3" id="KW-0804">Transcription</keyword>
<dbReference type="InterPro" id="IPR018062">
    <property type="entry name" value="HTH_AraC-typ_CS"/>
</dbReference>
<dbReference type="EMBL" id="FOMT01000004">
    <property type="protein sequence ID" value="SFE86595.1"/>
    <property type="molecule type" value="Genomic_DNA"/>
</dbReference>
<dbReference type="Gene3D" id="2.60.120.10">
    <property type="entry name" value="Jelly Rolls"/>
    <property type="match status" value="1"/>
</dbReference>
<dbReference type="InterPro" id="IPR020449">
    <property type="entry name" value="Tscrpt_reg_AraC-type_HTH"/>
</dbReference>
<name>A0A1I2E158_9BACL</name>
<dbReference type="SMART" id="SM00342">
    <property type="entry name" value="HTH_ARAC"/>
    <property type="match status" value="1"/>
</dbReference>
<dbReference type="STRING" id="1045775.SAMN05216378_4385"/>
<dbReference type="PROSITE" id="PS01124">
    <property type="entry name" value="HTH_ARAC_FAMILY_2"/>
    <property type="match status" value="1"/>
</dbReference>
<keyword evidence="1" id="KW-0805">Transcription regulation</keyword>
<dbReference type="PROSITE" id="PS00041">
    <property type="entry name" value="HTH_ARAC_FAMILY_1"/>
    <property type="match status" value="1"/>
</dbReference>
<dbReference type="PANTHER" id="PTHR43280:SF2">
    <property type="entry name" value="HTH-TYPE TRANSCRIPTIONAL REGULATOR EXSA"/>
    <property type="match status" value="1"/>
</dbReference>
<keyword evidence="2" id="KW-0238">DNA-binding</keyword>
<dbReference type="GO" id="GO:0043565">
    <property type="term" value="F:sequence-specific DNA binding"/>
    <property type="evidence" value="ECO:0007669"/>
    <property type="project" value="InterPro"/>
</dbReference>
<accession>A0A1I2E158</accession>
<evidence type="ECO:0000256" key="2">
    <source>
        <dbReference type="ARBA" id="ARBA00023125"/>
    </source>
</evidence>
<proteinExistence type="predicted"/>
<keyword evidence="6" id="KW-1185">Reference proteome</keyword>
<dbReference type="PANTHER" id="PTHR43280">
    <property type="entry name" value="ARAC-FAMILY TRANSCRIPTIONAL REGULATOR"/>
    <property type="match status" value="1"/>
</dbReference>
<dbReference type="Pfam" id="PF02311">
    <property type="entry name" value="AraC_binding"/>
    <property type="match status" value="1"/>
</dbReference>
<organism evidence="5 6">
    <name type="scientific">Paenibacillus catalpae</name>
    <dbReference type="NCBI Taxonomy" id="1045775"/>
    <lineage>
        <taxon>Bacteria</taxon>
        <taxon>Bacillati</taxon>
        <taxon>Bacillota</taxon>
        <taxon>Bacilli</taxon>
        <taxon>Bacillales</taxon>
        <taxon>Paenibacillaceae</taxon>
        <taxon>Paenibacillus</taxon>
    </lineage>
</organism>
<dbReference type="Gene3D" id="1.10.10.60">
    <property type="entry name" value="Homeodomain-like"/>
    <property type="match status" value="2"/>
</dbReference>
<evidence type="ECO:0000313" key="6">
    <source>
        <dbReference type="Proteomes" id="UP000198855"/>
    </source>
</evidence>
<evidence type="ECO:0000313" key="5">
    <source>
        <dbReference type="EMBL" id="SFE86595.1"/>
    </source>
</evidence>
<feature type="domain" description="HTH araC/xylS-type" evidence="4">
    <location>
        <begin position="148"/>
        <end position="246"/>
    </location>
</feature>
<dbReference type="RefSeq" id="WP_091188541.1">
    <property type="nucleotide sequence ID" value="NZ_FOMT01000004.1"/>
</dbReference>
<dbReference type="InterPro" id="IPR014710">
    <property type="entry name" value="RmlC-like_jellyroll"/>
</dbReference>
<dbReference type="Pfam" id="PF12833">
    <property type="entry name" value="HTH_18"/>
    <property type="match status" value="1"/>
</dbReference>
<evidence type="ECO:0000259" key="4">
    <source>
        <dbReference type="PROSITE" id="PS01124"/>
    </source>
</evidence>
<evidence type="ECO:0000256" key="1">
    <source>
        <dbReference type="ARBA" id="ARBA00023015"/>
    </source>
</evidence>
<evidence type="ECO:0000256" key="3">
    <source>
        <dbReference type="ARBA" id="ARBA00023163"/>
    </source>
</evidence>
<dbReference type="Proteomes" id="UP000198855">
    <property type="component" value="Unassembled WGS sequence"/>
</dbReference>
<dbReference type="InterPro" id="IPR037923">
    <property type="entry name" value="HTH-like"/>
</dbReference>
<dbReference type="InterPro" id="IPR003313">
    <property type="entry name" value="AraC-bd"/>
</dbReference>
<dbReference type="OrthoDB" id="2631408at2"/>
<protein>
    <submittedName>
        <fullName evidence="5">Cupin domain-containing protein</fullName>
    </submittedName>
</protein>
<dbReference type="InterPro" id="IPR009057">
    <property type="entry name" value="Homeodomain-like_sf"/>
</dbReference>
<sequence length="250" mass="28631">MNCSFDFLYHVIREADSFIDFHTHASYELVYYASGHGTTQIGKSVYDYVPGTFAIIPPHTKHNEYRHTESEVLFACFSYDNAMFTLNNGLYTDDERKLEQLLRAMKEELGSKRNYYHLTLHGLLCQAIAEIGRLVDTADGAGTNDKVNYAKNYLEQYASDSIDLQAIARSLGYSYDHFRHFFKRETGYSPSQFVIRKRVENAKALLLHSGKSMIEIAHECGFSNAPQFSMLFSKHTGVSPRAFRMDNQIV</sequence>
<dbReference type="SUPFAM" id="SSF51215">
    <property type="entry name" value="Regulatory protein AraC"/>
    <property type="match status" value="1"/>
</dbReference>
<dbReference type="InterPro" id="IPR018060">
    <property type="entry name" value="HTH_AraC"/>
</dbReference>